<dbReference type="Pfam" id="PF14392">
    <property type="entry name" value="zf-CCHC_4"/>
    <property type="match status" value="1"/>
</dbReference>
<evidence type="ECO:0000256" key="1">
    <source>
        <dbReference type="SAM" id="MobiDB-lite"/>
    </source>
</evidence>
<dbReference type="InterPro" id="IPR036691">
    <property type="entry name" value="Endo/exonu/phosph_ase_sf"/>
</dbReference>
<dbReference type="Gene3D" id="3.60.10.10">
    <property type="entry name" value="Endonuclease/exonuclease/phosphatase"/>
    <property type="match status" value="1"/>
</dbReference>
<dbReference type="PANTHER" id="PTHR31635:SF196">
    <property type="entry name" value="REVERSE TRANSCRIPTASE DOMAIN-CONTAINING PROTEIN-RELATED"/>
    <property type="match status" value="1"/>
</dbReference>
<reference evidence="3" key="2">
    <citation type="submission" date="2021-03" db="UniProtKB">
        <authorList>
            <consortium name="EnsemblPlants"/>
        </authorList>
    </citation>
    <scope>IDENTIFICATION</scope>
</reference>
<dbReference type="EnsemblPlants" id="evm.model.07.1018">
    <property type="protein sequence ID" value="cds.evm.model.07.1018"/>
    <property type="gene ID" value="evm.TU.07.1018"/>
</dbReference>
<evidence type="ECO:0000313" key="4">
    <source>
        <dbReference type="Proteomes" id="UP000596661"/>
    </source>
</evidence>
<protein>
    <recommendedName>
        <fullName evidence="2">Reverse transcriptase domain-containing protein</fullName>
    </recommendedName>
</protein>
<evidence type="ECO:0000259" key="2">
    <source>
        <dbReference type="PROSITE" id="PS50878"/>
    </source>
</evidence>
<dbReference type="PANTHER" id="PTHR31635">
    <property type="entry name" value="REVERSE TRANSCRIPTASE DOMAIN-CONTAINING PROTEIN-RELATED"/>
    <property type="match status" value="1"/>
</dbReference>
<sequence>MDPLSDDIRNTLSLTEEESSIFTIPEYCPTSIESVLQNVTKEDLIYTPFWVQIYRLPFLRKSKVLVEALGNIIGEFIEVFDYSTNEGWGPFLQVRVKLDTTKPLSRGQMIRLPRIKDEFWVDFRYERLPKFCFECGRLGHPFERCVAFMERMDSGNDDDFQYGPWMKGSKLPTNGYDRYRTDFAKGNAWPLLTRLARSTLTSTLPALNVRHQPHPRVLLHGESSNSLMHNSTNNHAINNTPRSTNTHPPVAFTYTSTPIVGTNTQLSQTDHSYLPYHQHNSPSIGQSESHKFSASYSLQPSLPHDSSHNHSFTPSTTNTMHTPPQTQHTSSQFNKPPSLPHVQHQQPAIKIDSKQPVHAPVQSKNKELLSYTNTPIPPASTTPNSMTISSTSTAVTDLSHIYMPAIENNTFATYPPVLASIPINSNLPSFSQPQPKSPLFTYTAAKVSDSKENQPPSTTFKRHNDSLSIRKMLKRCRNVEGSSSSPLSREDDIEKLVSDLEDSSFSTNSSAEFEDNPTFHFTCFYGAPEACNRSASWTLLQHLSDVAPLLPWLVIGDFNEILSNSDKSSGALRNESQMEAFRSVVDRCRLHESPFEGDPFTWSKSRTALNTIKERIDWCFVNHLWESSFCTPQTSSHFDELKQAETILDELLEQEETYWQQRSRVDGLASGDLFTKFFYAKASARKSNNHIKFLLNDLGDKVKSNAEISLIIQDYFAEIFQAGNIDNTALATTLECIPKLVSDAHNESLLAPFTAAEVVTTLKSMGPDKSPGQDGMSAMFYQQNWAIVGDLVTTAVLSILNDGADPSSFNRTIITLIPKVKRPQRITEFRPISLCNVISKLVTKMLVARFKEILPLVISSTQSAFLPNRLITDNILVAFELVHAIKNKTSGRQGIASLKLDMSKAFDRVE</sequence>
<feature type="region of interest" description="Disordered" evidence="1">
    <location>
        <begin position="273"/>
        <end position="341"/>
    </location>
</feature>
<dbReference type="Pfam" id="PF00078">
    <property type="entry name" value="RVT_1"/>
    <property type="match status" value="1"/>
</dbReference>
<dbReference type="Proteomes" id="UP000596661">
    <property type="component" value="Chromosome 7"/>
</dbReference>
<accession>A0A803Q0X9</accession>
<dbReference type="InterPro" id="IPR000477">
    <property type="entry name" value="RT_dom"/>
</dbReference>
<dbReference type="CDD" id="cd01650">
    <property type="entry name" value="RT_nLTR_like"/>
    <property type="match status" value="1"/>
</dbReference>
<feature type="domain" description="Reverse transcriptase" evidence="2">
    <location>
        <begin position="798"/>
        <end position="910"/>
    </location>
</feature>
<feature type="region of interest" description="Disordered" evidence="1">
    <location>
        <begin position="227"/>
        <end position="248"/>
    </location>
</feature>
<proteinExistence type="predicted"/>
<organism evidence="3 4">
    <name type="scientific">Cannabis sativa</name>
    <name type="common">Hemp</name>
    <name type="synonym">Marijuana</name>
    <dbReference type="NCBI Taxonomy" id="3483"/>
    <lineage>
        <taxon>Eukaryota</taxon>
        <taxon>Viridiplantae</taxon>
        <taxon>Streptophyta</taxon>
        <taxon>Embryophyta</taxon>
        <taxon>Tracheophyta</taxon>
        <taxon>Spermatophyta</taxon>
        <taxon>Magnoliopsida</taxon>
        <taxon>eudicotyledons</taxon>
        <taxon>Gunneridae</taxon>
        <taxon>Pentapetalae</taxon>
        <taxon>rosids</taxon>
        <taxon>fabids</taxon>
        <taxon>Rosales</taxon>
        <taxon>Cannabaceae</taxon>
        <taxon>Cannabis</taxon>
    </lineage>
</organism>
<dbReference type="PROSITE" id="PS50878">
    <property type="entry name" value="RT_POL"/>
    <property type="match status" value="1"/>
</dbReference>
<dbReference type="EMBL" id="UZAU01000654">
    <property type="status" value="NOT_ANNOTATED_CDS"/>
    <property type="molecule type" value="Genomic_DNA"/>
</dbReference>
<reference evidence="3" key="1">
    <citation type="submission" date="2018-11" db="EMBL/GenBank/DDBJ databases">
        <authorList>
            <person name="Grassa J C."/>
        </authorList>
    </citation>
    <scope>NUCLEOTIDE SEQUENCE [LARGE SCALE GENOMIC DNA]</scope>
</reference>
<dbReference type="SUPFAM" id="SSF56219">
    <property type="entry name" value="DNase I-like"/>
    <property type="match status" value="1"/>
</dbReference>
<evidence type="ECO:0000313" key="3">
    <source>
        <dbReference type="EnsemblPlants" id="cds.evm.model.07.1018"/>
    </source>
</evidence>
<feature type="compositionally biased region" description="Polar residues" evidence="1">
    <location>
        <begin position="309"/>
        <end position="335"/>
    </location>
</feature>
<feature type="compositionally biased region" description="Polar residues" evidence="1">
    <location>
        <begin position="278"/>
        <end position="300"/>
    </location>
</feature>
<dbReference type="InterPro" id="IPR025836">
    <property type="entry name" value="Zn_knuckle_CX2CX4HX4C"/>
</dbReference>
<dbReference type="AlphaFoldDB" id="A0A803Q0X9"/>
<keyword evidence="4" id="KW-1185">Reference proteome</keyword>
<dbReference type="Gramene" id="evm.model.07.1018">
    <property type="protein sequence ID" value="cds.evm.model.07.1018"/>
    <property type="gene ID" value="evm.TU.07.1018"/>
</dbReference>
<name>A0A803Q0X9_CANSA</name>